<evidence type="ECO:0000259" key="1">
    <source>
        <dbReference type="Pfam" id="PF03364"/>
    </source>
</evidence>
<dbReference type="Gene3D" id="3.30.530.20">
    <property type="match status" value="1"/>
</dbReference>
<accession>A0A0S7XQ25</accession>
<dbReference type="AlphaFoldDB" id="A0A0S7XQ25"/>
<evidence type="ECO:0000313" key="3">
    <source>
        <dbReference type="Proteomes" id="UP000052020"/>
    </source>
</evidence>
<dbReference type="EMBL" id="LIZY01000023">
    <property type="protein sequence ID" value="KPJ64522.1"/>
    <property type="molecule type" value="Genomic_DNA"/>
</dbReference>
<dbReference type="InterPro" id="IPR005031">
    <property type="entry name" value="COQ10_START"/>
</dbReference>
<dbReference type="Proteomes" id="UP000052020">
    <property type="component" value="Unassembled WGS sequence"/>
</dbReference>
<dbReference type="InterPro" id="IPR023393">
    <property type="entry name" value="START-like_dom_sf"/>
</dbReference>
<feature type="domain" description="Coenzyme Q-binding protein COQ10 START" evidence="1">
    <location>
        <begin position="10"/>
        <end position="136"/>
    </location>
</feature>
<comment type="caution">
    <text evidence="2">The sequence shown here is derived from an EMBL/GenBank/DDBJ whole genome shotgun (WGS) entry which is preliminary data.</text>
</comment>
<name>A0A0S7XQ25_9BACT</name>
<proteinExistence type="predicted"/>
<dbReference type="SUPFAM" id="SSF55961">
    <property type="entry name" value="Bet v1-like"/>
    <property type="match status" value="1"/>
</dbReference>
<evidence type="ECO:0000313" key="2">
    <source>
        <dbReference type="EMBL" id="KPJ64522.1"/>
    </source>
</evidence>
<protein>
    <recommendedName>
        <fullName evidence="1">Coenzyme Q-binding protein COQ10 START domain-containing protein</fullName>
    </recommendedName>
</protein>
<dbReference type="Pfam" id="PF03364">
    <property type="entry name" value="Polyketide_cyc"/>
    <property type="match status" value="1"/>
</dbReference>
<sequence>MPNVESVIHIAAPPDAVYAVAKQVEKFPEFLPDVQSINVIERDGRRVVSEWVGVVREFSRTIRWTEEDDWDDTMRRCLFHATKGDWDRYQGEWTFRPHDAGTRVRLVLDFEMNVPLIGPLIRRVLAKLVKNNCDRMLEALKGRVESGMAGDHG</sequence>
<gene>
    <name evidence="2" type="ORF">AMK68_01540</name>
</gene>
<reference evidence="2 3" key="1">
    <citation type="journal article" date="2015" name="Microbiome">
        <title>Genomic resolution of linkages in carbon, nitrogen, and sulfur cycling among widespread estuary sediment bacteria.</title>
        <authorList>
            <person name="Baker B.J."/>
            <person name="Lazar C.S."/>
            <person name="Teske A.P."/>
            <person name="Dick G.J."/>
        </authorList>
    </citation>
    <scope>NUCLEOTIDE SEQUENCE [LARGE SCALE GENOMIC DNA]</scope>
    <source>
        <strain evidence="2">DG_56</strain>
    </source>
</reference>
<organism evidence="2 3">
    <name type="scientific">candidate division KD3-62 bacterium DG_56</name>
    <dbReference type="NCBI Taxonomy" id="1704032"/>
    <lineage>
        <taxon>Bacteria</taxon>
        <taxon>candidate division KD3-62</taxon>
    </lineage>
</organism>